<accession>A0ABT7U8A6</accession>
<dbReference type="EMBL" id="JAUDCF010000049">
    <property type="protein sequence ID" value="MDM8146759.1"/>
    <property type="molecule type" value="Genomic_DNA"/>
</dbReference>
<keyword evidence="2" id="KW-1185">Reference proteome</keyword>
<gene>
    <name evidence="1" type="ORF">QUW02_12665</name>
</gene>
<protein>
    <recommendedName>
        <fullName evidence="3">Peptidase M48 domain-containing protein</fullName>
    </recommendedName>
</protein>
<reference evidence="2" key="2">
    <citation type="submission" date="2023-07" db="EMBL/GenBank/DDBJ databases">
        <title>Identification and characterization of horizontal gene transfer across gut microbiota members of farm animals based on homology search.</title>
        <authorList>
            <person name="Schwarzerova J."/>
            <person name="Nykrynova M."/>
            <person name="Jureckova K."/>
            <person name="Cejkova D."/>
            <person name="Rychlik I."/>
        </authorList>
    </citation>
    <scope>NUCLEOTIDE SEQUENCE [LARGE SCALE GENOMIC DNA]</scope>
    <source>
        <strain evidence="2">ET4</strain>
    </source>
</reference>
<reference evidence="1 2" key="1">
    <citation type="submission" date="2023-06" db="EMBL/GenBank/DDBJ databases">
        <authorList>
            <person name="Zeman M."/>
            <person name="Kubasova T."/>
            <person name="Jahodarova E."/>
            <person name="Nykrynova M."/>
            <person name="Rychlik I."/>
        </authorList>
    </citation>
    <scope>NUCLEOTIDE SEQUENCE [LARGE SCALE GENOMIC DNA]</scope>
    <source>
        <strain evidence="1 2">ET4</strain>
    </source>
</reference>
<proteinExistence type="predicted"/>
<name>A0ABT7U8A6_9BACE</name>
<dbReference type="Proteomes" id="UP001228403">
    <property type="component" value="Unassembled WGS sequence"/>
</dbReference>
<evidence type="ECO:0000313" key="1">
    <source>
        <dbReference type="EMBL" id="MDM8146759.1"/>
    </source>
</evidence>
<evidence type="ECO:0000313" key="2">
    <source>
        <dbReference type="Proteomes" id="UP001228403"/>
    </source>
</evidence>
<comment type="caution">
    <text evidence="1">The sequence shown here is derived from an EMBL/GenBank/DDBJ whole genome shotgun (WGS) entry which is preliminary data.</text>
</comment>
<sequence>MDGIMDFNLFDLPDGLLESLQAHWGTGLTDDMVIQSMHDASEFFNITDPMQIVEGWTTGVYNNNPFMTGDDVLMISRDQLESMGITEKDGLDLVLTHECAHRRLQGLPTNFNSHQEELCCDYMAGIRAGLNGIDVTQMQESLADSPESETHPAGASRVAAIEMGVDFAQNYWAAHNQAPSFSDCVEYFSNEIQNNTVYADSGHITLRHDMDDPQAFHGYSQSEINSRMDKAESDMGYWKSEIRRHMELSKHESCRETELHHARVAEGKYNDAKSEYNKWKNTKPDDLKGFVNDADWHLKQADWHAERGEYSDANDHLKSAEMCSE</sequence>
<organism evidence="1 2">
    <name type="scientific">Bacteroides eggerthii</name>
    <dbReference type="NCBI Taxonomy" id="28111"/>
    <lineage>
        <taxon>Bacteria</taxon>
        <taxon>Pseudomonadati</taxon>
        <taxon>Bacteroidota</taxon>
        <taxon>Bacteroidia</taxon>
        <taxon>Bacteroidales</taxon>
        <taxon>Bacteroidaceae</taxon>
        <taxon>Bacteroides</taxon>
    </lineage>
</organism>
<evidence type="ECO:0008006" key="3">
    <source>
        <dbReference type="Google" id="ProtNLM"/>
    </source>
</evidence>